<reference evidence="1" key="1">
    <citation type="journal article" date="2021" name="bioRxiv">
        <title>Whole Genome Assembly and Annotation of Northern Wild Rice, Zizania palustris L., Supports a Whole Genome Duplication in the Zizania Genus.</title>
        <authorList>
            <person name="Haas M."/>
            <person name="Kono T."/>
            <person name="Macchietto M."/>
            <person name="Millas R."/>
            <person name="McGilp L."/>
            <person name="Shao M."/>
            <person name="Duquette J."/>
            <person name="Hirsch C.N."/>
            <person name="Kimball J."/>
        </authorList>
    </citation>
    <scope>NUCLEOTIDE SEQUENCE</scope>
    <source>
        <tissue evidence="1">Fresh leaf tissue</tissue>
    </source>
</reference>
<organism evidence="1 2">
    <name type="scientific">Zizania palustris</name>
    <name type="common">Northern wild rice</name>
    <dbReference type="NCBI Taxonomy" id="103762"/>
    <lineage>
        <taxon>Eukaryota</taxon>
        <taxon>Viridiplantae</taxon>
        <taxon>Streptophyta</taxon>
        <taxon>Embryophyta</taxon>
        <taxon>Tracheophyta</taxon>
        <taxon>Spermatophyta</taxon>
        <taxon>Magnoliopsida</taxon>
        <taxon>Liliopsida</taxon>
        <taxon>Poales</taxon>
        <taxon>Poaceae</taxon>
        <taxon>BOP clade</taxon>
        <taxon>Oryzoideae</taxon>
        <taxon>Oryzeae</taxon>
        <taxon>Zizaniinae</taxon>
        <taxon>Zizania</taxon>
    </lineage>
</organism>
<dbReference type="Proteomes" id="UP000729402">
    <property type="component" value="Unassembled WGS sequence"/>
</dbReference>
<reference evidence="1" key="2">
    <citation type="submission" date="2021-02" db="EMBL/GenBank/DDBJ databases">
        <authorList>
            <person name="Kimball J.A."/>
            <person name="Haas M.W."/>
            <person name="Macchietto M."/>
            <person name="Kono T."/>
            <person name="Duquette J."/>
            <person name="Shao M."/>
        </authorList>
    </citation>
    <scope>NUCLEOTIDE SEQUENCE</scope>
    <source>
        <tissue evidence="1">Fresh leaf tissue</tissue>
    </source>
</reference>
<proteinExistence type="predicted"/>
<keyword evidence="2" id="KW-1185">Reference proteome</keyword>
<evidence type="ECO:0000313" key="1">
    <source>
        <dbReference type="EMBL" id="KAG8058033.1"/>
    </source>
</evidence>
<gene>
    <name evidence="1" type="ORF">GUJ93_ZPchr0002g22965</name>
</gene>
<comment type="caution">
    <text evidence="1">The sequence shown here is derived from an EMBL/GenBank/DDBJ whole genome shotgun (WGS) entry which is preliminary data.</text>
</comment>
<sequence>MNACMLYAIAYLHAFISGFRFSKDGIESMEKSWTYADCCCCELKGHVTAAAAARKGDNSISHQCGGFSRAAHSSWLPTNRPLVRSLIPQKCVPVSSVIRRAFFLPLGSESNGRGNVWGWQLGILPLPLCPQGESVPV</sequence>
<accession>A0A8J5RUD5</accession>
<dbReference type="AlphaFoldDB" id="A0A8J5RUD5"/>
<name>A0A8J5RUD5_ZIZPA</name>
<dbReference type="EMBL" id="JAAALK010000287">
    <property type="protein sequence ID" value="KAG8058033.1"/>
    <property type="molecule type" value="Genomic_DNA"/>
</dbReference>
<evidence type="ECO:0000313" key="2">
    <source>
        <dbReference type="Proteomes" id="UP000729402"/>
    </source>
</evidence>
<protein>
    <submittedName>
        <fullName evidence="1">Uncharacterized protein</fullName>
    </submittedName>
</protein>